<protein>
    <recommendedName>
        <fullName evidence="4">AMP-dependent synthetase/ligase domain-containing protein</fullName>
    </recommendedName>
</protein>
<dbReference type="Gene3D" id="3.40.50.12780">
    <property type="entry name" value="N-terminal domain of ligase-like"/>
    <property type="match status" value="1"/>
</dbReference>
<evidence type="ECO:0000256" key="2">
    <source>
        <dbReference type="ARBA" id="ARBA00022840"/>
    </source>
</evidence>
<evidence type="ECO:0000313" key="5">
    <source>
        <dbReference type="EMBL" id="CAD9077854.1"/>
    </source>
</evidence>
<reference evidence="5" key="1">
    <citation type="submission" date="2021-01" db="EMBL/GenBank/DDBJ databases">
        <authorList>
            <person name="Corre E."/>
            <person name="Pelletier E."/>
            <person name="Niang G."/>
            <person name="Scheremetjew M."/>
            <person name="Finn R."/>
            <person name="Kale V."/>
            <person name="Holt S."/>
            <person name="Cochrane G."/>
            <person name="Meng A."/>
            <person name="Brown T."/>
            <person name="Cohen L."/>
        </authorList>
    </citation>
    <scope>NUCLEOTIDE SEQUENCE</scope>
    <source>
        <strain evidence="5">WS</strain>
    </source>
</reference>
<feature type="region of interest" description="Disordered" evidence="3">
    <location>
        <begin position="96"/>
        <end position="123"/>
    </location>
</feature>
<dbReference type="InterPro" id="IPR000873">
    <property type="entry name" value="AMP-dep_synth/lig_dom"/>
</dbReference>
<dbReference type="GO" id="GO:0016020">
    <property type="term" value="C:membrane"/>
    <property type="evidence" value="ECO:0007669"/>
    <property type="project" value="TreeGrafter"/>
</dbReference>
<sequence length="773" mass="87902">MSSSSTSQKKREMLPVGAQRKEHLLHREEGQEKVTHHTERIHAPVKKSATATKGVDVQPERRYATLEEQKKHDVPLRTQQEDINPIDIHSVHEEGQRVGAMEQTSTTQRKTTSAGPEKQPLSRHETFEATPKVQVLPKKDISECIPSIDRQSVNIGKFTFRSPAFEDDLLFTLDHRVHTVFDAWLKSVYDFPERPAFSYRKFSSEDELAKEFSSFTYSYVEGLVSKIASGIFNANLPSGQVGLFSENRVEWQFVNLALARMKDWILVPLEPRQGDDELQLIVNHAELRTIFVSSKQLERAMRLCLAKAPHVKNFVCLDHLTPDLINITSSLEFASFRVISLMELYKQGMKPLRQDYEHPSSDDLYLINYTSGTTGQPKGVMLTHENIIATSAAMRLFWQDIAEEQQKYLSFLPLSHVLQIVSEQVMMEFGFNIGYWSGDMKKLSEDISLFSPTLMASVPRVLQAMEEKIEKGIKRRNFLTRALFKTALRTSGGPHSALGKFWESLVFRRLRSHAGIPDLHVMLCGGASLNEETQSFLHKALNIPILQGYGCTETCAGGTMQLKDDECMDCIGAPLACCELRLRSVKEMGYTVDDEPNARGELLIRGYNISPGYFKEKALTAQQFTEDGFFATGDIAECLENGSFRIIDRKSNLVKLSQGEYVALEHLENIYTESQFVERMFLYADSKRRFIVAIVFPREDLRNEKQILESFDTIASQKNLKGYEKVKAVHIVDKDFGDIDSSLVSSTQKLKRKPMGDHFSKEIDGMYKKLESE</sequence>
<accession>A0A7S1PE89</accession>
<name>A0A7S1PE89_9EUKA</name>
<gene>
    <name evidence="5" type="ORF">PCOS0759_LOCUS1086</name>
</gene>
<dbReference type="PANTHER" id="PTHR43272:SF33">
    <property type="entry name" value="AMP-BINDING DOMAIN-CONTAINING PROTEIN-RELATED"/>
    <property type="match status" value="1"/>
</dbReference>
<feature type="domain" description="AMP-dependent synthetase/ligase" evidence="4">
    <location>
        <begin position="188"/>
        <end position="614"/>
    </location>
</feature>
<keyword evidence="2" id="KW-0067">ATP-binding</keyword>
<evidence type="ECO:0000256" key="1">
    <source>
        <dbReference type="ARBA" id="ARBA00022741"/>
    </source>
</evidence>
<organism evidence="5">
    <name type="scientific">Percolomonas cosmopolitus</name>
    <dbReference type="NCBI Taxonomy" id="63605"/>
    <lineage>
        <taxon>Eukaryota</taxon>
        <taxon>Discoba</taxon>
        <taxon>Heterolobosea</taxon>
        <taxon>Tetramitia</taxon>
        <taxon>Eutetramitia</taxon>
        <taxon>Percolomonadidae</taxon>
        <taxon>Percolomonas</taxon>
    </lineage>
</organism>
<dbReference type="PANTHER" id="PTHR43272">
    <property type="entry name" value="LONG-CHAIN-FATTY-ACID--COA LIGASE"/>
    <property type="match status" value="1"/>
</dbReference>
<dbReference type="GO" id="GO:0005524">
    <property type="term" value="F:ATP binding"/>
    <property type="evidence" value="ECO:0007669"/>
    <property type="project" value="UniProtKB-KW"/>
</dbReference>
<dbReference type="EMBL" id="HBGD01001348">
    <property type="protein sequence ID" value="CAD9077854.1"/>
    <property type="molecule type" value="Transcribed_RNA"/>
</dbReference>
<dbReference type="GO" id="GO:0005783">
    <property type="term" value="C:endoplasmic reticulum"/>
    <property type="evidence" value="ECO:0007669"/>
    <property type="project" value="TreeGrafter"/>
</dbReference>
<dbReference type="PROSITE" id="PS00455">
    <property type="entry name" value="AMP_BINDING"/>
    <property type="match status" value="1"/>
</dbReference>
<evidence type="ECO:0000259" key="4">
    <source>
        <dbReference type="Pfam" id="PF00501"/>
    </source>
</evidence>
<dbReference type="AlphaFoldDB" id="A0A7S1PE89"/>
<evidence type="ECO:0000256" key="3">
    <source>
        <dbReference type="SAM" id="MobiDB-lite"/>
    </source>
</evidence>
<dbReference type="Pfam" id="PF00501">
    <property type="entry name" value="AMP-binding"/>
    <property type="match status" value="1"/>
</dbReference>
<dbReference type="GO" id="GO:0004467">
    <property type="term" value="F:long-chain fatty acid-CoA ligase activity"/>
    <property type="evidence" value="ECO:0007669"/>
    <property type="project" value="TreeGrafter"/>
</dbReference>
<keyword evidence="1" id="KW-0547">Nucleotide-binding</keyword>
<proteinExistence type="predicted"/>
<dbReference type="SUPFAM" id="SSF56801">
    <property type="entry name" value="Acetyl-CoA synthetase-like"/>
    <property type="match status" value="1"/>
</dbReference>
<dbReference type="InterPro" id="IPR020845">
    <property type="entry name" value="AMP-binding_CS"/>
</dbReference>
<feature type="region of interest" description="Disordered" evidence="3">
    <location>
        <begin position="1"/>
        <end position="58"/>
    </location>
</feature>
<feature type="compositionally biased region" description="Polar residues" evidence="3">
    <location>
        <begin position="102"/>
        <end position="114"/>
    </location>
</feature>
<dbReference type="InterPro" id="IPR042099">
    <property type="entry name" value="ANL_N_sf"/>
</dbReference>
<feature type="compositionally biased region" description="Basic and acidic residues" evidence="3">
    <location>
        <begin position="9"/>
        <end position="42"/>
    </location>
</feature>